<dbReference type="OrthoDB" id="9806334at2"/>
<dbReference type="PANTHER" id="PTHR47506">
    <property type="entry name" value="TRANSCRIPTIONAL REGULATORY PROTEIN"/>
    <property type="match status" value="1"/>
</dbReference>
<dbReference type="InterPro" id="IPR036271">
    <property type="entry name" value="Tet_transcr_reg_TetR-rel_C_sf"/>
</dbReference>
<dbReference type="SUPFAM" id="SSF48498">
    <property type="entry name" value="Tetracyclin repressor-like, C-terminal domain"/>
    <property type="match status" value="1"/>
</dbReference>
<dbReference type="PRINTS" id="PR00455">
    <property type="entry name" value="HTHTETR"/>
</dbReference>
<evidence type="ECO:0000259" key="5">
    <source>
        <dbReference type="PROSITE" id="PS50977"/>
    </source>
</evidence>
<dbReference type="KEGG" id="bwh:A9C19_13515"/>
<evidence type="ECO:0000313" key="6">
    <source>
        <dbReference type="EMBL" id="APH05684.1"/>
    </source>
</evidence>
<gene>
    <name evidence="6" type="ORF">A9C19_13515</name>
</gene>
<feature type="domain" description="HTH tetR-type" evidence="5">
    <location>
        <begin position="1"/>
        <end position="61"/>
    </location>
</feature>
<dbReference type="PROSITE" id="PS50977">
    <property type="entry name" value="HTH_TETR_2"/>
    <property type="match status" value="1"/>
</dbReference>
<evidence type="ECO:0000256" key="1">
    <source>
        <dbReference type="ARBA" id="ARBA00023015"/>
    </source>
</evidence>
<keyword evidence="2 4" id="KW-0238">DNA-binding</keyword>
<dbReference type="Pfam" id="PF00440">
    <property type="entry name" value="TetR_N"/>
    <property type="match status" value="1"/>
</dbReference>
<accession>A0A1L3MTQ2</accession>
<dbReference type="Proteomes" id="UP000181936">
    <property type="component" value="Chromosome"/>
</dbReference>
<dbReference type="RefSeq" id="WP_072580477.1">
    <property type="nucleotide sequence ID" value="NZ_CP016020.1"/>
</dbReference>
<dbReference type="Gene3D" id="1.10.357.10">
    <property type="entry name" value="Tetracycline Repressor, domain 2"/>
    <property type="match status" value="1"/>
</dbReference>
<dbReference type="InterPro" id="IPR009057">
    <property type="entry name" value="Homeodomain-like_sf"/>
</dbReference>
<evidence type="ECO:0000313" key="7">
    <source>
        <dbReference type="Proteomes" id="UP000181936"/>
    </source>
</evidence>
<evidence type="ECO:0000256" key="3">
    <source>
        <dbReference type="ARBA" id="ARBA00023163"/>
    </source>
</evidence>
<dbReference type="PANTHER" id="PTHR47506:SF6">
    <property type="entry name" value="HTH-TYPE TRANSCRIPTIONAL REPRESSOR NEMR"/>
    <property type="match status" value="1"/>
</dbReference>
<organism evidence="6 7">
    <name type="scientific">Bacillus weihaiensis</name>
    <dbReference type="NCBI Taxonomy" id="1547283"/>
    <lineage>
        <taxon>Bacteria</taxon>
        <taxon>Bacillati</taxon>
        <taxon>Bacillota</taxon>
        <taxon>Bacilli</taxon>
        <taxon>Bacillales</taxon>
        <taxon>Bacillaceae</taxon>
        <taxon>Bacillus</taxon>
    </lineage>
</organism>
<feature type="DNA-binding region" description="H-T-H motif" evidence="4">
    <location>
        <begin position="24"/>
        <end position="43"/>
    </location>
</feature>
<keyword evidence="1" id="KW-0805">Transcription regulation</keyword>
<name>A0A1L3MTQ2_9BACI</name>
<dbReference type="GO" id="GO:0003677">
    <property type="term" value="F:DNA binding"/>
    <property type="evidence" value="ECO:0007669"/>
    <property type="project" value="UniProtKB-UniRule"/>
</dbReference>
<keyword evidence="7" id="KW-1185">Reference proteome</keyword>
<dbReference type="EMBL" id="CP016020">
    <property type="protein sequence ID" value="APH05684.1"/>
    <property type="molecule type" value="Genomic_DNA"/>
</dbReference>
<protein>
    <recommendedName>
        <fullName evidence="5">HTH tetR-type domain-containing protein</fullName>
    </recommendedName>
</protein>
<reference evidence="6 7" key="1">
    <citation type="journal article" date="2016" name="Sci. Rep.">
        <title>Complete genome sequence and transcriptomic analysis of a novel marine strain Bacillus weihaiensis reveals the mechanism of brown algae degradation.</title>
        <authorList>
            <person name="Zhu Y."/>
            <person name="Chen P."/>
            <person name="Bao Y."/>
            <person name="Men Y."/>
            <person name="Zeng Y."/>
            <person name="Yang J."/>
            <person name="Sun J."/>
            <person name="Sun Y."/>
        </authorList>
    </citation>
    <scope>NUCLEOTIDE SEQUENCE [LARGE SCALE GENOMIC DNA]</scope>
    <source>
        <strain evidence="6 7">Alg07</strain>
    </source>
</reference>
<dbReference type="InterPro" id="IPR041479">
    <property type="entry name" value="TetR_CgmR_C"/>
</dbReference>
<dbReference type="AlphaFoldDB" id="A0A1L3MTQ2"/>
<dbReference type="STRING" id="1547283.A9C19_13515"/>
<keyword evidence="3" id="KW-0804">Transcription</keyword>
<proteinExistence type="predicted"/>
<dbReference type="InterPro" id="IPR001647">
    <property type="entry name" value="HTH_TetR"/>
</dbReference>
<dbReference type="Pfam" id="PF17937">
    <property type="entry name" value="TetR_C_28"/>
    <property type="match status" value="1"/>
</dbReference>
<sequence>MDKKKSILYAASHIIVEKGFNQLTLELVANEANVSKGGLLYHFPTKEALLAGLNEYALHQFLMKIERELERIPNENGKFIRAYALATIAELKDTNNKLLNSSLLAALANNSEALHLWKKAYEDWEQAIQQDGIIREKILTIRYVCDGLWFSSMFQLDVVEREESISLLYHLLDQLEEGN</sequence>
<evidence type="ECO:0000256" key="4">
    <source>
        <dbReference type="PROSITE-ProRule" id="PRU00335"/>
    </source>
</evidence>
<dbReference type="SUPFAM" id="SSF46689">
    <property type="entry name" value="Homeodomain-like"/>
    <property type="match status" value="1"/>
</dbReference>
<evidence type="ECO:0000256" key="2">
    <source>
        <dbReference type="ARBA" id="ARBA00023125"/>
    </source>
</evidence>